<sequence>MFGKNIDALKLMKKINNMKTRMKAKTDKNKTGNKPIKMCEWEKIMYEALQGDANPTVSKIPGAISCGVSETFLISNPQKESLKRPALVLQNEAASSSSTSNSSTCLSIPLPPPRKNLLQHLLKKLKKQEGLPMEKMQRLVLMEQLQTLRIEREYYKLKIKRLENKNNTNNN</sequence>
<evidence type="ECO:0000313" key="2">
    <source>
        <dbReference type="Proteomes" id="UP001566132"/>
    </source>
</evidence>
<dbReference type="EMBL" id="JBDJPC010000016">
    <property type="protein sequence ID" value="KAL1488085.1"/>
    <property type="molecule type" value="Genomic_DNA"/>
</dbReference>
<name>A0ABD1E0I4_HYPHA</name>
<reference evidence="1 2" key="1">
    <citation type="submission" date="2024-05" db="EMBL/GenBank/DDBJ databases">
        <title>Genetic variation in Jamaican populations of the coffee berry borer (Hypothenemus hampei).</title>
        <authorList>
            <person name="Errbii M."/>
            <person name="Myrie A."/>
        </authorList>
    </citation>
    <scope>NUCLEOTIDE SEQUENCE [LARGE SCALE GENOMIC DNA]</scope>
    <source>
        <strain evidence="1">JA-Hopewell-2020-01-JO</strain>
        <tissue evidence="1">Whole body</tissue>
    </source>
</reference>
<proteinExistence type="predicted"/>
<protein>
    <submittedName>
        <fullName evidence="1">Uncharacterized protein</fullName>
    </submittedName>
</protein>
<accession>A0ABD1E0I4</accession>
<dbReference type="AlphaFoldDB" id="A0ABD1E0I4"/>
<comment type="caution">
    <text evidence="1">The sequence shown here is derived from an EMBL/GenBank/DDBJ whole genome shotgun (WGS) entry which is preliminary data.</text>
</comment>
<gene>
    <name evidence="1" type="ORF">ABEB36_015453</name>
</gene>
<keyword evidence="2" id="KW-1185">Reference proteome</keyword>
<dbReference type="Proteomes" id="UP001566132">
    <property type="component" value="Unassembled WGS sequence"/>
</dbReference>
<evidence type="ECO:0000313" key="1">
    <source>
        <dbReference type="EMBL" id="KAL1488085.1"/>
    </source>
</evidence>
<organism evidence="1 2">
    <name type="scientific">Hypothenemus hampei</name>
    <name type="common">Coffee berry borer</name>
    <dbReference type="NCBI Taxonomy" id="57062"/>
    <lineage>
        <taxon>Eukaryota</taxon>
        <taxon>Metazoa</taxon>
        <taxon>Ecdysozoa</taxon>
        <taxon>Arthropoda</taxon>
        <taxon>Hexapoda</taxon>
        <taxon>Insecta</taxon>
        <taxon>Pterygota</taxon>
        <taxon>Neoptera</taxon>
        <taxon>Endopterygota</taxon>
        <taxon>Coleoptera</taxon>
        <taxon>Polyphaga</taxon>
        <taxon>Cucujiformia</taxon>
        <taxon>Curculionidae</taxon>
        <taxon>Scolytinae</taxon>
        <taxon>Hypothenemus</taxon>
    </lineage>
</organism>